<dbReference type="Gene3D" id="2.60.40.1450">
    <property type="entry name" value="LAG1, DNA binding domain"/>
    <property type="match status" value="1"/>
</dbReference>
<evidence type="ECO:0000313" key="11">
    <source>
        <dbReference type="Proteomes" id="UP000738325"/>
    </source>
</evidence>
<evidence type="ECO:0000256" key="7">
    <source>
        <dbReference type="SAM" id="MobiDB-lite"/>
    </source>
</evidence>
<dbReference type="SUPFAM" id="SSF110217">
    <property type="entry name" value="DNA-binding protein LAG-1 (CSL)"/>
    <property type="match status" value="1"/>
</dbReference>
<dbReference type="SMART" id="SM01268">
    <property type="entry name" value="BTD"/>
    <property type="match status" value="1"/>
</dbReference>
<proteinExistence type="inferred from homology"/>
<feature type="compositionally biased region" description="Polar residues" evidence="7">
    <location>
        <begin position="127"/>
        <end position="140"/>
    </location>
</feature>
<dbReference type="Pfam" id="PF09271">
    <property type="entry name" value="LAG1-DNAbind"/>
    <property type="match status" value="1"/>
</dbReference>
<evidence type="ECO:0000256" key="1">
    <source>
        <dbReference type="ARBA" id="ARBA00004123"/>
    </source>
</evidence>
<dbReference type="InterPro" id="IPR040159">
    <property type="entry name" value="CLS_fam"/>
</dbReference>
<feature type="region of interest" description="Disordered" evidence="7">
    <location>
        <begin position="103"/>
        <end position="140"/>
    </location>
</feature>
<comment type="similarity">
    <text evidence="2">Belongs to the Su(H) family.</text>
</comment>
<sequence length="885" mass="96171">MRPPFPSAAQAYAESIDSDTASRHHPDARLTILPLPSLAALYPLEDSHPSTPHTSSSSSHRTDAITDSSHRSLQVRLLHGNQHPQQYEQQRQQPSYQSYDTRFQKLPIPPHPLLNADGTEPSLAEAPTSSPVNNSNKSNINDSFSKMAEYGRSIAAEEGKFSTPEQITSCPEYMGTSMESLLNAIEVHSASSPSRSPSPASSDYSNSPSSAPTSPLSSPSCTDLGAEHVPANGGSPSLRSPILTAAAASTNKARMSISHLLDDTPEERPAKPKKVQQQQQQQHRVAKMKPVVFKSTSPTFSTIDVTKRKWSNLSSANFEEERNAKIRRSIQEHVSAHPSHSSSLTSLSPSSAIFGSENDILPGTVYPRQVFDTKNPSTRYQMTTICCLHASVAQKSYGSEKRFLCPPPIVNIQAPQGDSKSALSSKPQVTMSVICENDSNNTLGQRSTLEDDHTGTFRYLYVTGSAKAKSFQLKLQVYGRACLPNGFLSSNSAASEGEEGVVNTADLPEPYAIFDSAPIAIISKPSKKTAKARNVSSCILAGSLVSLFNRINSQTVRTKYMSVQDGEFCARNSTWSSFSVTIVSNGPSNNPSGRMGSPKSHHRPSALQSCSPITYGAEIILTETATGLQSDRLIVCKVENGRIQENATGPICQMQKVALMSTQRNKDGEAVYLSAVGNDHQVGRYMDHSTSTKTVLKYQPSTMSGGNTDIMKPGSDDFLCWTIVGISKFEYTYFESLPADSDAYHPITPFPTLMKNPVYDAASHTLELVVSNFYSQIRDETSQVPMRVWLGSRGPLTTQIIRRNVSSGSTVDASGNTSINSCHLDQTTLLVELPQGQQLGAAPDEKSLSLPLLFVRHSDGITYNSRATVMFSRPENGERWSVCMA</sequence>
<dbReference type="GO" id="GO:0001228">
    <property type="term" value="F:DNA-binding transcription activator activity, RNA polymerase II-specific"/>
    <property type="evidence" value="ECO:0007669"/>
    <property type="project" value="InterPro"/>
</dbReference>
<keyword evidence="6" id="KW-0539">Nucleus</keyword>
<dbReference type="InterPro" id="IPR015351">
    <property type="entry name" value="RBP-J/Cbf11/Cbf12_DNA-bd"/>
</dbReference>
<feature type="region of interest" description="Disordered" evidence="7">
    <location>
        <begin position="586"/>
        <end position="607"/>
    </location>
</feature>
<comment type="subcellular location">
    <subcellularLocation>
        <location evidence="1">Nucleus</location>
    </subcellularLocation>
</comment>
<feature type="domain" description="RBP-J/Cbf11/Cbf12 DNA binding" evidence="8">
    <location>
        <begin position="384"/>
        <end position="536"/>
    </location>
</feature>
<comment type="caution">
    <text evidence="10">The sequence shown here is derived from an EMBL/GenBank/DDBJ whole genome shotgun (WGS) entry which is preliminary data.</text>
</comment>
<dbReference type="AlphaFoldDB" id="A0A9P6RS67"/>
<evidence type="ECO:0000256" key="4">
    <source>
        <dbReference type="ARBA" id="ARBA00023125"/>
    </source>
</evidence>
<evidence type="ECO:0008006" key="12">
    <source>
        <dbReference type="Google" id="ProtNLM"/>
    </source>
</evidence>
<organism evidence="10 11">
    <name type="scientific">Dissophora globulifera</name>
    <dbReference type="NCBI Taxonomy" id="979702"/>
    <lineage>
        <taxon>Eukaryota</taxon>
        <taxon>Fungi</taxon>
        <taxon>Fungi incertae sedis</taxon>
        <taxon>Mucoromycota</taxon>
        <taxon>Mortierellomycotina</taxon>
        <taxon>Mortierellomycetes</taxon>
        <taxon>Mortierellales</taxon>
        <taxon>Mortierellaceae</taxon>
        <taxon>Dissophora</taxon>
    </lineage>
</organism>
<dbReference type="GO" id="GO:0005634">
    <property type="term" value="C:nucleus"/>
    <property type="evidence" value="ECO:0007669"/>
    <property type="project" value="UniProtKB-SubCell"/>
</dbReference>
<feature type="compositionally biased region" description="Low complexity" evidence="7">
    <location>
        <begin position="189"/>
        <end position="220"/>
    </location>
</feature>
<evidence type="ECO:0000256" key="2">
    <source>
        <dbReference type="ARBA" id="ARBA00009704"/>
    </source>
</evidence>
<dbReference type="GO" id="GO:0000978">
    <property type="term" value="F:RNA polymerase II cis-regulatory region sequence-specific DNA binding"/>
    <property type="evidence" value="ECO:0007669"/>
    <property type="project" value="InterPro"/>
</dbReference>
<dbReference type="InterPro" id="IPR015350">
    <property type="entry name" value="Beta-trefoil_DNA-bd_dom"/>
</dbReference>
<gene>
    <name evidence="10" type="ORF">BGZ99_000664</name>
</gene>
<evidence type="ECO:0000256" key="3">
    <source>
        <dbReference type="ARBA" id="ARBA00023015"/>
    </source>
</evidence>
<feature type="region of interest" description="Disordered" evidence="7">
    <location>
        <begin position="1"/>
        <end position="28"/>
    </location>
</feature>
<evidence type="ECO:0000256" key="6">
    <source>
        <dbReference type="ARBA" id="ARBA00023242"/>
    </source>
</evidence>
<keyword evidence="11" id="KW-1185">Reference proteome</keyword>
<dbReference type="EMBL" id="JAAAIP010000113">
    <property type="protein sequence ID" value="KAG0325417.1"/>
    <property type="molecule type" value="Genomic_DNA"/>
</dbReference>
<feature type="compositionally biased region" description="Basic and acidic residues" evidence="7">
    <location>
        <begin position="60"/>
        <end position="69"/>
    </location>
</feature>
<reference evidence="10" key="1">
    <citation type="journal article" date="2020" name="Fungal Divers.">
        <title>Resolving the Mortierellaceae phylogeny through synthesis of multi-gene phylogenetics and phylogenomics.</title>
        <authorList>
            <person name="Vandepol N."/>
            <person name="Liber J."/>
            <person name="Desiro A."/>
            <person name="Na H."/>
            <person name="Kennedy M."/>
            <person name="Barry K."/>
            <person name="Grigoriev I.V."/>
            <person name="Miller A.N."/>
            <person name="O'Donnell K."/>
            <person name="Stajich J.E."/>
            <person name="Bonito G."/>
        </authorList>
    </citation>
    <scope>NUCLEOTIDE SEQUENCE</scope>
    <source>
        <strain evidence="10">REB-010B</strain>
    </source>
</reference>
<keyword evidence="3" id="KW-0805">Transcription regulation</keyword>
<dbReference type="Gene3D" id="2.80.10.50">
    <property type="match status" value="1"/>
</dbReference>
<keyword evidence="5" id="KW-0804">Transcription</keyword>
<feature type="region of interest" description="Disordered" evidence="7">
    <location>
        <begin position="187"/>
        <end position="240"/>
    </location>
</feature>
<feature type="compositionally biased region" description="Low complexity" evidence="7">
    <location>
        <begin position="43"/>
        <end position="59"/>
    </location>
</feature>
<evidence type="ECO:0000259" key="9">
    <source>
        <dbReference type="SMART" id="SM01268"/>
    </source>
</evidence>
<dbReference type="InterPro" id="IPR036358">
    <property type="entry name" value="BTD_sf"/>
</dbReference>
<feature type="region of interest" description="Disordered" evidence="7">
    <location>
        <begin position="263"/>
        <end position="287"/>
    </location>
</feature>
<evidence type="ECO:0000259" key="8">
    <source>
        <dbReference type="SMART" id="SM01267"/>
    </source>
</evidence>
<evidence type="ECO:0000256" key="5">
    <source>
        <dbReference type="ARBA" id="ARBA00023163"/>
    </source>
</evidence>
<dbReference type="SMART" id="SM01267">
    <property type="entry name" value="LAG1_DNAbind"/>
    <property type="match status" value="1"/>
</dbReference>
<dbReference type="InterPro" id="IPR008967">
    <property type="entry name" value="p53-like_TF_DNA-bd_sf"/>
</dbReference>
<name>A0A9P6RS67_9FUNG</name>
<feature type="domain" description="Beta-trefoil DNA-binding" evidence="9">
    <location>
        <begin position="537"/>
        <end position="717"/>
    </location>
</feature>
<dbReference type="Pfam" id="PF09270">
    <property type="entry name" value="BTD"/>
    <property type="match status" value="1"/>
</dbReference>
<dbReference type="PANTHER" id="PTHR10665">
    <property type="entry name" value="RECOMBINING BINDING PROTEIN SUPPRESSOR OF HAIRLESS"/>
    <property type="match status" value="1"/>
</dbReference>
<protein>
    <recommendedName>
        <fullName evidence="12">LAG1-DNAbind-domain-containing protein</fullName>
    </recommendedName>
</protein>
<dbReference type="SUPFAM" id="SSF49417">
    <property type="entry name" value="p53-like transcription factors"/>
    <property type="match status" value="1"/>
</dbReference>
<accession>A0A9P6RS67</accession>
<feature type="region of interest" description="Disordered" evidence="7">
    <location>
        <begin position="43"/>
        <end position="69"/>
    </location>
</feature>
<dbReference type="Proteomes" id="UP000738325">
    <property type="component" value="Unassembled WGS sequence"/>
</dbReference>
<keyword evidence="4" id="KW-0238">DNA-binding</keyword>
<dbReference type="InterPro" id="IPR037095">
    <property type="entry name" value="RBP-J/Cbf11_DNA-bd_sf"/>
</dbReference>
<dbReference type="OrthoDB" id="5600360at2759"/>
<evidence type="ECO:0000313" key="10">
    <source>
        <dbReference type="EMBL" id="KAG0325417.1"/>
    </source>
</evidence>